<sequence length="117" mass="12571">MFRLLDGIEEDVANPIEINAISDLEEGELEKSCIKEDDNRDVITKNRSYTKENAGNSGGKVVGSASGRDSISLVGNSKIKLSKEIKSLGPISSSIRINRNEGGSRRRIGGPSPSVLK</sequence>
<evidence type="ECO:0000313" key="3">
    <source>
        <dbReference type="Proteomes" id="UP000233837"/>
    </source>
</evidence>
<dbReference type="Proteomes" id="UP000233837">
    <property type="component" value="Unassembled WGS sequence"/>
</dbReference>
<gene>
    <name evidence="2" type="ORF">MA16_Dca009764</name>
</gene>
<evidence type="ECO:0000313" key="2">
    <source>
        <dbReference type="EMBL" id="PKU68701.1"/>
    </source>
</evidence>
<proteinExistence type="predicted"/>
<reference evidence="2 3" key="2">
    <citation type="journal article" date="2017" name="Nature">
        <title>The Apostasia genome and the evolution of orchids.</title>
        <authorList>
            <person name="Zhang G.Q."/>
            <person name="Liu K.W."/>
            <person name="Li Z."/>
            <person name="Lohaus R."/>
            <person name="Hsiao Y.Y."/>
            <person name="Niu S.C."/>
            <person name="Wang J.Y."/>
            <person name="Lin Y.C."/>
            <person name="Xu Q."/>
            <person name="Chen L.J."/>
            <person name="Yoshida K."/>
            <person name="Fujiwara S."/>
            <person name="Wang Z.W."/>
            <person name="Zhang Y.Q."/>
            <person name="Mitsuda N."/>
            <person name="Wang M."/>
            <person name="Liu G.H."/>
            <person name="Pecoraro L."/>
            <person name="Huang H.X."/>
            <person name="Xiao X.J."/>
            <person name="Lin M."/>
            <person name="Wu X.Y."/>
            <person name="Wu W.L."/>
            <person name="Chen Y.Y."/>
            <person name="Chang S.B."/>
            <person name="Sakamoto S."/>
            <person name="Ohme-Takagi M."/>
            <person name="Yagi M."/>
            <person name="Zeng S.J."/>
            <person name="Shen C.Y."/>
            <person name="Yeh C.M."/>
            <person name="Luo Y.B."/>
            <person name="Tsai W.C."/>
            <person name="Van de Peer Y."/>
            <person name="Liu Z.J."/>
        </authorList>
    </citation>
    <scope>NUCLEOTIDE SEQUENCE [LARGE SCALE GENOMIC DNA]</scope>
    <source>
        <tissue evidence="2">The whole plant</tissue>
    </source>
</reference>
<dbReference type="EMBL" id="KZ503053">
    <property type="protein sequence ID" value="PKU68701.1"/>
    <property type="molecule type" value="Genomic_DNA"/>
</dbReference>
<reference evidence="2 3" key="1">
    <citation type="journal article" date="2016" name="Sci. Rep.">
        <title>The Dendrobium catenatum Lindl. genome sequence provides insights into polysaccharide synthase, floral development and adaptive evolution.</title>
        <authorList>
            <person name="Zhang G.Q."/>
            <person name="Xu Q."/>
            <person name="Bian C."/>
            <person name="Tsai W.C."/>
            <person name="Yeh C.M."/>
            <person name="Liu K.W."/>
            <person name="Yoshida K."/>
            <person name="Zhang L.S."/>
            <person name="Chang S.B."/>
            <person name="Chen F."/>
            <person name="Shi Y."/>
            <person name="Su Y.Y."/>
            <person name="Zhang Y.Q."/>
            <person name="Chen L.J."/>
            <person name="Yin Y."/>
            <person name="Lin M."/>
            <person name="Huang H."/>
            <person name="Deng H."/>
            <person name="Wang Z.W."/>
            <person name="Zhu S.L."/>
            <person name="Zhao X."/>
            <person name="Deng C."/>
            <person name="Niu S.C."/>
            <person name="Huang J."/>
            <person name="Wang M."/>
            <person name="Liu G.H."/>
            <person name="Yang H.J."/>
            <person name="Xiao X.J."/>
            <person name="Hsiao Y.Y."/>
            <person name="Wu W.L."/>
            <person name="Chen Y.Y."/>
            <person name="Mitsuda N."/>
            <person name="Ohme-Takagi M."/>
            <person name="Luo Y.B."/>
            <person name="Van de Peer Y."/>
            <person name="Liu Z.J."/>
        </authorList>
    </citation>
    <scope>NUCLEOTIDE SEQUENCE [LARGE SCALE GENOMIC DNA]</scope>
    <source>
        <tissue evidence="2">The whole plant</tissue>
    </source>
</reference>
<feature type="region of interest" description="Disordered" evidence="1">
    <location>
        <begin position="92"/>
        <end position="117"/>
    </location>
</feature>
<evidence type="ECO:0000256" key="1">
    <source>
        <dbReference type="SAM" id="MobiDB-lite"/>
    </source>
</evidence>
<name>A0A2I0VZ70_9ASPA</name>
<accession>A0A2I0VZ70</accession>
<protein>
    <submittedName>
        <fullName evidence="2">Uncharacterized protein</fullName>
    </submittedName>
</protein>
<organism evidence="2 3">
    <name type="scientific">Dendrobium catenatum</name>
    <dbReference type="NCBI Taxonomy" id="906689"/>
    <lineage>
        <taxon>Eukaryota</taxon>
        <taxon>Viridiplantae</taxon>
        <taxon>Streptophyta</taxon>
        <taxon>Embryophyta</taxon>
        <taxon>Tracheophyta</taxon>
        <taxon>Spermatophyta</taxon>
        <taxon>Magnoliopsida</taxon>
        <taxon>Liliopsida</taxon>
        <taxon>Asparagales</taxon>
        <taxon>Orchidaceae</taxon>
        <taxon>Epidendroideae</taxon>
        <taxon>Malaxideae</taxon>
        <taxon>Dendrobiinae</taxon>
        <taxon>Dendrobium</taxon>
    </lineage>
</organism>
<dbReference type="AlphaFoldDB" id="A0A2I0VZ70"/>
<keyword evidence="3" id="KW-1185">Reference proteome</keyword>